<evidence type="ECO:0008006" key="3">
    <source>
        <dbReference type="Google" id="ProtNLM"/>
    </source>
</evidence>
<proteinExistence type="predicted"/>
<organism evidence="1 2">
    <name type="scientific">Candidatus Gottesmanbacteria bacterium GW2011_GWB1_44_11c</name>
    <dbReference type="NCBI Taxonomy" id="1618447"/>
    <lineage>
        <taxon>Bacteria</taxon>
        <taxon>Candidatus Gottesmaniibacteriota</taxon>
    </lineage>
</organism>
<dbReference type="Pfam" id="PF13366">
    <property type="entry name" value="PDDEXK_3"/>
    <property type="match status" value="1"/>
</dbReference>
<sequence length="128" mass="14853">MKPIKKPAVFEDLTYKIIGIAYTIHKELGPIHKEQVYQKALVNEFQENHIPFKKEIRLPVIFKGKNVGVYIPDFIIDDKVIIEIKAMNFLPLNTTTQLTYYLKSTGYKVGLLLNFGSPKLQVRRRIYG</sequence>
<evidence type="ECO:0000313" key="2">
    <source>
        <dbReference type="Proteomes" id="UP000034617"/>
    </source>
</evidence>
<name>A0A0G1GSS9_9BACT</name>
<reference evidence="1 2" key="1">
    <citation type="journal article" date="2015" name="Nature">
        <title>rRNA introns, odd ribosomes, and small enigmatic genomes across a large radiation of phyla.</title>
        <authorList>
            <person name="Brown C.T."/>
            <person name="Hug L.A."/>
            <person name="Thomas B.C."/>
            <person name="Sharon I."/>
            <person name="Castelle C.J."/>
            <person name="Singh A."/>
            <person name="Wilkins M.J."/>
            <person name="Williams K.H."/>
            <person name="Banfield J.F."/>
        </authorList>
    </citation>
    <scope>NUCLEOTIDE SEQUENCE [LARGE SCALE GENOMIC DNA]</scope>
</reference>
<accession>A0A0G1GSS9</accession>
<dbReference type="EMBL" id="LCHM01000028">
    <property type="protein sequence ID" value="KKT37318.1"/>
    <property type="molecule type" value="Genomic_DNA"/>
</dbReference>
<dbReference type="AlphaFoldDB" id="A0A0G1GSS9"/>
<comment type="caution">
    <text evidence="1">The sequence shown here is derived from an EMBL/GenBank/DDBJ whole genome shotgun (WGS) entry which is preliminary data.</text>
</comment>
<evidence type="ECO:0000313" key="1">
    <source>
        <dbReference type="EMBL" id="KKT37318.1"/>
    </source>
</evidence>
<dbReference type="Proteomes" id="UP000034617">
    <property type="component" value="Unassembled WGS sequence"/>
</dbReference>
<dbReference type="NCBIfam" id="TIGR04256">
    <property type="entry name" value="GxxExxY"/>
    <property type="match status" value="1"/>
</dbReference>
<dbReference type="InterPro" id="IPR026350">
    <property type="entry name" value="GxxExxY"/>
</dbReference>
<protein>
    <recommendedName>
        <fullName evidence="3">GxxExxY protein</fullName>
    </recommendedName>
</protein>
<gene>
    <name evidence="1" type="ORF">UW22_C0028G0010</name>
</gene>